<feature type="transmembrane region" description="Helical" evidence="1">
    <location>
        <begin position="318"/>
        <end position="336"/>
    </location>
</feature>
<feature type="transmembrane region" description="Helical" evidence="1">
    <location>
        <begin position="219"/>
        <end position="239"/>
    </location>
</feature>
<keyword evidence="1" id="KW-1133">Transmembrane helix</keyword>
<protein>
    <recommendedName>
        <fullName evidence="4">NnrS family protein</fullName>
    </recommendedName>
</protein>
<evidence type="ECO:0000256" key="1">
    <source>
        <dbReference type="SAM" id="Phobius"/>
    </source>
</evidence>
<proteinExistence type="predicted"/>
<name>A0ABV6YHA3_9HYPH</name>
<evidence type="ECO:0008006" key="4">
    <source>
        <dbReference type="Google" id="ProtNLM"/>
    </source>
</evidence>
<feature type="transmembrane region" description="Helical" evidence="1">
    <location>
        <begin position="196"/>
        <end position="213"/>
    </location>
</feature>
<accession>A0ABV6YHA3</accession>
<reference evidence="2 3" key="1">
    <citation type="submission" date="2024-09" db="EMBL/GenBank/DDBJ databases">
        <title>Nodulacao em especies de Leguminosae Basais da Amazonia e Caracterizacao dos Rizobios e Bacterias Associadas aos Nodulos.</title>
        <authorList>
            <person name="Jambeiro I.C.A."/>
            <person name="Lopes I.S."/>
            <person name="Aguiar E.R.G.R."/>
            <person name="Santos A.F.J."/>
            <person name="Dos Santos J.M.F."/>
            <person name="Gross E."/>
        </authorList>
    </citation>
    <scope>NUCLEOTIDE SEQUENCE [LARGE SCALE GENOMIC DNA]</scope>
    <source>
        <strain evidence="2 3">BRUESC1165</strain>
    </source>
</reference>
<gene>
    <name evidence="2" type="ORF">ACETIH_27975</name>
</gene>
<feature type="transmembrane region" description="Helical" evidence="1">
    <location>
        <begin position="57"/>
        <end position="78"/>
    </location>
</feature>
<evidence type="ECO:0000313" key="2">
    <source>
        <dbReference type="EMBL" id="MFC1460480.1"/>
    </source>
</evidence>
<sequence length="384" mass="39585">MSGASAAPPPDTASPPGPPLRPGMPLRIALLALGALALLTGLCGAMARLGWSLPHGASLAALHGPLMISGLFGTLISLERAVALGRGWSYAAPACSGLGTLALLGGAPEAVTAAAYVLAAAVLVSGSLLITLQQRAVFTGTLLFGALAWLAGNVLWLAGRPVPDLVGWWLAFLILTIAGERLELSRLMQPRRGSEALFLFAVGLLVVGAQHGLPTESGAILFGLAVIVMTLWLVRHDIARLNIGRTGQTRFMAACMLAGYTWLGLAGVVLIAFPPNEVAFGYDIALHAVLIGFVLSMVLGHALIILPAVARIRLRYAPILYAPLLLLHVSVALRVGSGLGGWDLGRKGSGILTLIALAGFIGSLAVSARQSRRTGQAAGPGTWA</sequence>
<keyword evidence="3" id="KW-1185">Reference proteome</keyword>
<comment type="caution">
    <text evidence="2">The sequence shown here is derived from an EMBL/GenBank/DDBJ whole genome shotgun (WGS) entry which is preliminary data.</text>
</comment>
<feature type="transmembrane region" description="Helical" evidence="1">
    <location>
        <begin position="137"/>
        <end position="159"/>
    </location>
</feature>
<feature type="transmembrane region" description="Helical" evidence="1">
    <location>
        <begin position="251"/>
        <end position="272"/>
    </location>
</feature>
<feature type="transmembrane region" description="Helical" evidence="1">
    <location>
        <begin position="284"/>
        <end position="306"/>
    </location>
</feature>
<organism evidence="2 3">
    <name type="scientific">Microvirga arabica</name>
    <dbReference type="NCBI Taxonomy" id="1128671"/>
    <lineage>
        <taxon>Bacteria</taxon>
        <taxon>Pseudomonadati</taxon>
        <taxon>Pseudomonadota</taxon>
        <taxon>Alphaproteobacteria</taxon>
        <taxon>Hyphomicrobiales</taxon>
        <taxon>Methylobacteriaceae</taxon>
        <taxon>Microvirga</taxon>
    </lineage>
</organism>
<feature type="transmembrane region" description="Helical" evidence="1">
    <location>
        <begin position="113"/>
        <end position="130"/>
    </location>
</feature>
<dbReference type="RefSeq" id="WP_377031716.1">
    <property type="nucleotide sequence ID" value="NZ_JBHOMY010000122.1"/>
</dbReference>
<evidence type="ECO:0000313" key="3">
    <source>
        <dbReference type="Proteomes" id="UP001593940"/>
    </source>
</evidence>
<keyword evidence="1" id="KW-0812">Transmembrane</keyword>
<feature type="transmembrane region" description="Helical" evidence="1">
    <location>
        <begin position="28"/>
        <end position="51"/>
    </location>
</feature>
<dbReference type="Proteomes" id="UP001593940">
    <property type="component" value="Unassembled WGS sequence"/>
</dbReference>
<keyword evidence="1" id="KW-0472">Membrane</keyword>
<feature type="transmembrane region" description="Helical" evidence="1">
    <location>
        <begin position="165"/>
        <end position="184"/>
    </location>
</feature>
<feature type="transmembrane region" description="Helical" evidence="1">
    <location>
        <begin position="348"/>
        <end position="366"/>
    </location>
</feature>
<dbReference type="EMBL" id="JBHOMY010000122">
    <property type="protein sequence ID" value="MFC1460480.1"/>
    <property type="molecule type" value="Genomic_DNA"/>
</dbReference>